<accession>A0A317V817</accession>
<evidence type="ECO:0000313" key="11">
    <source>
        <dbReference type="Proteomes" id="UP000246702"/>
    </source>
</evidence>
<comment type="caution">
    <text evidence="10">The sequence shown here is derived from an EMBL/GenBank/DDBJ whole genome shotgun (WGS) entry which is preliminary data.</text>
</comment>
<evidence type="ECO:0000256" key="3">
    <source>
        <dbReference type="ARBA" id="ARBA00022692"/>
    </source>
</evidence>
<feature type="domain" description="TLC" evidence="9">
    <location>
        <begin position="156"/>
        <end position="394"/>
    </location>
</feature>
<keyword evidence="4 8" id="KW-1133">Transmembrane helix</keyword>
<feature type="transmembrane region" description="Helical" evidence="8">
    <location>
        <begin position="234"/>
        <end position="251"/>
    </location>
</feature>
<evidence type="ECO:0000256" key="1">
    <source>
        <dbReference type="ARBA" id="ARBA00004141"/>
    </source>
</evidence>
<comment type="similarity">
    <text evidence="2">Belongs to the sphingosine N-acyltransferase family.</text>
</comment>
<evidence type="ECO:0000256" key="4">
    <source>
        <dbReference type="ARBA" id="ARBA00022989"/>
    </source>
</evidence>
<keyword evidence="11" id="KW-1185">Reference proteome</keyword>
<dbReference type="InterPro" id="IPR016439">
    <property type="entry name" value="Lag1/Lac1-like"/>
</dbReference>
<evidence type="ECO:0000256" key="8">
    <source>
        <dbReference type="SAM" id="Phobius"/>
    </source>
</evidence>
<evidence type="ECO:0000256" key="7">
    <source>
        <dbReference type="SAM" id="MobiDB-lite"/>
    </source>
</evidence>
<evidence type="ECO:0000256" key="5">
    <source>
        <dbReference type="ARBA" id="ARBA00023136"/>
    </source>
</evidence>
<feature type="compositionally biased region" description="Polar residues" evidence="7">
    <location>
        <begin position="38"/>
        <end position="51"/>
    </location>
</feature>
<dbReference type="GeneID" id="37116897"/>
<gene>
    <name evidence="10" type="ORF">BO94DRAFT_569769</name>
</gene>
<keyword evidence="3 6" id="KW-0812">Transmembrane</keyword>
<feature type="compositionally biased region" description="Polar residues" evidence="7">
    <location>
        <begin position="16"/>
        <end position="27"/>
    </location>
</feature>
<dbReference type="GO" id="GO:0046513">
    <property type="term" value="P:ceramide biosynthetic process"/>
    <property type="evidence" value="ECO:0007669"/>
    <property type="project" value="InterPro"/>
</dbReference>
<feature type="transmembrane region" description="Helical" evidence="8">
    <location>
        <begin position="118"/>
        <end position="141"/>
    </location>
</feature>
<dbReference type="GO" id="GO:0050291">
    <property type="term" value="F:sphingosine N-acyltransferase activity"/>
    <property type="evidence" value="ECO:0007669"/>
    <property type="project" value="InterPro"/>
</dbReference>
<proteinExistence type="inferred from homology"/>
<evidence type="ECO:0000256" key="6">
    <source>
        <dbReference type="PROSITE-ProRule" id="PRU00205"/>
    </source>
</evidence>
<protein>
    <submittedName>
        <fullName evidence="10">TLC domain-containing protein</fullName>
    </submittedName>
</protein>
<dbReference type="PANTHER" id="PTHR12560">
    <property type="entry name" value="LONGEVITY ASSURANCE FACTOR 1 LAG1"/>
    <property type="match status" value="1"/>
</dbReference>
<dbReference type="PROSITE" id="PS50922">
    <property type="entry name" value="TLC"/>
    <property type="match status" value="1"/>
</dbReference>
<dbReference type="InterPro" id="IPR006634">
    <property type="entry name" value="TLC-dom"/>
</dbReference>
<dbReference type="RefSeq" id="XP_025462277.1">
    <property type="nucleotide sequence ID" value="XM_025614754.1"/>
</dbReference>
<organism evidence="10 11">
    <name type="scientific">Aspergillus sclerotioniger CBS 115572</name>
    <dbReference type="NCBI Taxonomy" id="1450535"/>
    <lineage>
        <taxon>Eukaryota</taxon>
        <taxon>Fungi</taxon>
        <taxon>Dikarya</taxon>
        <taxon>Ascomycota</taxon>
        <taxon>Pezizomycotina</taxon>
        <taxon>Eurotiomycetes</taxon>
        <taxon>Eurotiomycetidae</taxon>
        <taxon>Eurotiales</taxon>
        <taxon>Aspergillaceae</taxon>
        <taxon>Aspergillus</taxon>
        <taxon>Aspergillus subgen. Circumdati</taxon>
    </lineage>
</organism>
<dbReference type="EMBL" id="MSFK01000043">
    <property type="protein sequence ID" value="PWY68962.1"/>
    <property type="molecule type" value="Genomic_DNA"/>
</dbReference>
<keyword evidence="5 6" id="KW-0472">Membrane</keyword>
<comment type="subcellular location">
    <subcellularLocation>
        <location evidence="1">Membrane</location>
        <topology evidence="1">Multi-pass membrane protein</topology>
    </subcellularLocation>
</comment>
<dbReference type="SMART" id="SM00724">
    <property type="entry name" value="TLC"/>
    <property type="match status" value="1"/>
</dbReference>
<reference evidence="10 11" key="1">
    <citation type="submission" date="2016-12" db="EMBL/GenBank/DDBJ databases">
        <title>The genomes of Aspergillus section Nigri reveals drivers in fungal speciation.</title>
        <authorList>
            <consortium name="DOE Joint Genome Institute"/>
            <person name="Vesth T.C."/>
            <person name="Nybo J."/>
            <person name="Theobald S."/>
            <person name="Brandl J."/>
            <person name="Frisvad J.C."/>
            <person name="Nielsen K.F."/>
            <person name="Lyhne E.K."/>
            <person name="Kogle M.E."/>
            <person name="Kuo A."/>
            <person name="Riley R."/>
            <person name="Clum A."/>
            <person name="Nolan M."/>
            <person name="Lipzen A."/>
            <person name="Salamov A."/>
            <person name="Henrissat B."/>
            <person name="Wiebenga A."/>
            <person name="De Vries R.P."/>
            <person name="Grigoriev I.V."/>
            <person name="Mortensen U.H."/>
            <person name="Andersen M.R."/>
            <person name="Baker S.E."/>
        </authorList>
    </citation>
    <scope>NUCLEOTIDE SEQUENCE [LARGE SCALE GENOMIC DNA]</scope>
    <source>
        <strain evidence="10 11">CBS 115572</strain>
    </source>
</reference>
<evidence type="ECO:0000259" key="9">
    <source>
        <dbReference type="PROSITE" id="PS50922"/>
    </source>
</evidence>
<sequence length="451" mass="51165">MSDSKSNVEDVGETAQEPSIPSTSPAHNESRTKPPPYSQGTTDRTTTEASVSPMNTGVLKWYARGVVDNQIGIFLHLVSVLVLTHLYVPTARPFTSRLLLLSHYNPDTQLYGISTDDFYLVGFYVFFLSGLRVFLMEHVLAPVGRQLGLSNGRDLKRFSEQGWLLSYFFVSWILGMYIYCTSECFLNMRQMFTDWPTRELPAITKAYILGQWAFWQQQVIAIHLEERRRDHWQMLAHHVIANALIFTSYVLHLTRVANLILVLMDVVDIVFCLAKCLKYLGYSTLCNITFGVFMITWFVARHVFYLMTMWSIWIDMAEVIPVGCYHGSQRDLKGPTPLPQHGWMHILDPFLNPAGTICFSRAIQGWFLGSLGFLQILTMVWFIMIIKVAIRVVKGDGATDIRSVHESENEEEQEEEGWVTAVVEEGVDEIVGGGGSYRGWRGGERAGHGGI</sequence>
<dbReference type="OrthoDB" id="537032at2759"/>
<evidence type="ECO:0000313" key="10">
    <source>
        <dbReference type="EMBL" id="PWY68962.1"/>
    </source>
</evidence>
<feature type="transmembrane region" description="Helical" evidence="8">
    <location>
        <begin position="366"/>
        <end position="386"/>
    </location>
</feature>
<dbReference type="STRING" id="1450535.A0A317V817"/>
<dbReference type="AlphaFoldDB" id="A0A317V817"/>
<dbReference type="Proteomes" id="UP000246702">
    <property type="component" value="Unassembled WGS sequence"/>
</dbReference>
<evidence type="ECO:0000256" key="2">
    <source>
        <dbReference type="ARBA" id="ARBA00009808"/>
    </source>
</evidence>
<feature type="transmembrane region" description="Helical" evidence="8">
    <location>
        <begin position="161"/>
        <end position="180"/>
    </location>
</feature>
<dbReference type="GO" id="GO:0016020">
    <property type="term" value="C:membrane"/>
    <property type="evidence" value="ECO:0007669"/>
    <property type="project" value="UniProtKB-SubCell"/>
</dbReference>
<name>A0A317V817_9EURO</name>
<dbReference type="PANTHER" id="PTHR12560:SF0">
    <property type="entry name" value="LD18904P"/>
    <property type="match status" value="1"/>
</dbReference>
<feature type="region of interest" description="Disordered" evidence="7">
    <location>
        <begin position="1"/>
        <end position="51"/>
    </location>
</feature>
<feature type="transmembrane region" description="Helical" evidence="8">
    <location>
        <begin position="71"/>
        <end position="88"/>
    </location>
</feature>
<feature type="transmembrane region" description="Helical" evidence="8">
    <location>
        <begin position="279"/>
        <end position="300"/>
    </location>
</feature>
<dbReference type="Pfam" id="PF03798">
    <property type="entry name" value="TRAM_LAG1_CLN8"/>
    <property type="match status" value="1"/>
</dbReference>